<organism evidence="1 2">
    <name type="scientific">Peribacillus simplex</name>
    <dbReference type="NCBI Taxonomy" id="1478"/>
    <lineage>
        <taxon>Bacteria</taxon>
        <taxon>Bacillati</taxon>
        <taxon>Bacillota</taxon>
        <taxon>Bacilli</taxon>
        <taxon>Bacillales</taxon>
        <taxon>Bacillaceae</taxon>
        <taxon>Peribacillus</taxon>
    </lineage>
</organism>
<reference evidence="1 2" key="1">
    <citation type="journal article" date="2019" name="Environ. Microbiol.">
        <title>An active ?-lactamase is a part of an orchestrated cell wall stress resistance network of Bacillus subtilis and related rhizosphere species.</title>
        <authorList>
            <person name="Bucher T."/>
            <person name="Keren-Paz A."/>
            <person name="Hausser J."/>
            <person name="Olender T."/>
            <person name="Cytryn E."/>
            <person name="Kolodkin-Gal I."/>
        </authorList>
    </citation>
    <scope>NUCLEOTIDE SEQUENCE [LARGE SCALE GENOMIC DNA]</scope>
    <source>
        <strain evidence="1 2">I4</strain>
    </source>
</reference>
<evidence type="ECO:0000313" key="2">
    <source>
        <dbReference type="Proteomes" id="UP000309170"/>
    </source>
</evidence>
<evidence type="ECO:0000313" key="1">
    <source>
        <dbReference type="EMBL" id="TKH13709.1"/>
    </source>
</evidence>
<dbReference type="RefSeq" id="WP_137023371.1">
    <property type="nucleotide sequence ID" value="NZ_SZNT01000070.1"/>
</dbReference>
<name>A0A9X9ETM4_9BACI</name>
<dbReference type="Proteomes" id="UP000309170">
    <property type="component" value="Unassembled WGS sequence"/>
</dbReference>
<dbReference type="EMBL" id="SZNT01000070">
    <property type="protein sequence ID" value="TKH13709.1"/>
    <property type="molecule type" value="Genomic_DNA"/>
</dbReference>
<accession>A0A9X9ETM4</accession>
<dbReference type="AlphaFoldDB" id="A0A9X9ETM4"/>
<comment type="caution">
    <text evidence="1">The sequence shown here is derived from an EMBL/GenBank/DDBJ whole genome shotgun (WGS) entry which is preliminary data.</text>
</comment>
<proteinExistence type="predicted"/>
<gene>
    <name evidence="1" type="ORF">FC678_06500</name>
</gene>
<protein>
    <submittedName>
        <fullName evidence="1">Uncharacterized protein</fullName>
    </submittedName>
</protein>
<sequence>MKRHSKKIKHKAKTTLNKIKTNIKETLFDIADIPATSVQQLADFIQHHPDTKVTKKQMLGISYAFYSLETEGYHYYLETNKSKILLLDGYYENKKMVSYRSYRDYHQLNTPIKFPN</sequence>